<organism evidence="2 3">
    <name type="scientific">Pseudobutyrivibrio xylanivorans DSM 14809</name>
    <dbReference type="NCBI Taxonomy" id="1123012"/>
    <lineage>
        <taxon>Bacteria</taxon>
        <taxon>Bacillati</taxon>
        <taxon>Bacillota</taxon>
        <taxon>Clostridia</taxon>
        <taxon>Lachnospirales</taxon>
        <taxon>Lachnospiraceae</taxon>
        <taxon>Pseudobutyrivibrio</taxon>
    </lineage>
</organism>
<accession>A0A1M6LE39</accession>
<dbReference type="AlphaFoldDB" id="A0A1M6LE39"/>
<gene>
    <name evidence="2" type="ORF">SAMN02745725_03086</name>
</gene>
<dbReference type="EMBL" id="FQYQ01000041">
    <property type="protein sequence ID" value="SHJ69345.1"/>
    <property type="molecule type" value="Genomic_DNA"/>
</dbReference>
<evidence type="ECO:0000256" key="1">
    <source>
        <dbReference type="SAM" id="MobiDB-lite"/>
    </source>
</evidence>
<protein>
    <submittedName>
        <fullName evidence="2">Uncharacterized protein</fullName>
    </submittedName>
</protein>
<dbReference type="OrthoDB" id="2035290at2"/>
<name>A0A1M6LE39_PSEXY</name>
<dbReference type="RefSeq" id="WP_072919644.1">
    <property type="nucleotide sequence ID" value="NZ_FQYQ01000041.1"/>
</dbReference>
<dbReference type="Proteomes" id="UP000184185">
    <property type="component" value="Unassembled WGS sequence"/>
</dbReference>
<keyword evidence="3" id="KW-1185">Reference proteome</keyword>
<evidence type="ECO:0000313" key="3">
    <source>
        <dbReference type="Proteomes" id="UP000184185"/>
    </source>
</evidence>
<feature type="region of interest" description="Disordered" evidence="1">
    <location>
        <begin position="139"/>
        <end position="177"/>
    </location>
</feature>
<feature type="compositionally biased region" description="Basic residues" evidence="1">
    <location>
        <begin position="154"/>
        <end position="163"/>
    </location>
</feature>
<feature type="compositionally biased region" description="Basic and acidic residues" evidence="1">
    <location>
        <begin position="139"/>
        <end position="153"/>
    </location>
</feature>
<feature type="compositionally biased region" description="Basic and acidic residues" evidence="1">
    <location>
        <begin position="164"/>
        <end position="177"/>
    </location>
</feature>
<evidence type="ECO:0000313" key="2">
    <source>
        <dbReference type="EMBL" id="SHJ69345.1"/>
    </source>
</evidence>
<proteinExistence type="predicted"/>
<reference evidence="2 3" key="1">
    <citation type="submission" date="2016-11" db="EMBL/GenBank/DDBJ databases">
        <authorList>
            <person name="Jaros S."/>
            <person name="Januszkiewicz K."/>
            <person name="Wedrychowicz H."/>
        </authorList>
    </citation>
    <scope>NUCLEOTIDE SEQUENCE [LARGE SCALE GENOMIC DNA]</scope>
    <source>
        <strain evidence="2 3">DSM 14809</strain>
    </source>
</reference>
<sequence>MDVSGVTSQIMELKTATPYVTRQEEIKTGFKNINDYSKYLQEKYPEMNTGTKNMYGVPVTVTVSSAFLEKCNKDPEKAAFLEENLAVTNECVKRSVEYTKNMPGNPVMTFMTIEYDANGEITMTSACTNDPDGKIARENAKRKADEARETQKKLEKRRLKKKKEKEAEEKRRLEKIKSESLETQEYIGMGTDLRAITESIFGSKGKTSFDLRA</sequence>